<dbReference type="Proteomes" id="UP000824633">
    <property type="component" value="Chromosome"/>
</dbReference>
<dbReference type="EMBL" id="AP024849">
    <property type="protein sequence ID" value="BCZ46384.1"/>
    <property type="molecule type" value="Genomic_DNA"/>
</dbReference>
<dbReference type="Pfam" id="PF09851">
    <property type="entry name" value="SHOCT"/>
    <property type="match status" value="1"/>
</dbReference>
<accession>A0ABN6IWE1</accession>
<keyword evidence="1" id="KW-0472">Membrane</keyword>
<proteinExistence type="predicted"/>
<dbReference type="RefSeq" id="WP_224037874.1">
    <property type="nucleotide sequence ID" value="NZ_AP024849.1"/>
</dbReference>
<evidence type="ECO:0000313" key="3">
    <source>
        <dbReference type="EMBL" id="BCZ46384.1"/>
    </source>
</evidence>
<protein>
    <recommendedName>
        <fullName evidence="2">SHOCT domain-containing protein</fullName>
    </recommendedName>
</protein>
<feature type="domain" description="SHOCT" evidence="2">
    <location>
        <begin position="54"/>
        <end position="79"/>
    </location>
</feature>
<keyword evidence="1" id="KW-1133">Transmembrane helix</keyword>
<dbReference type="InterPro" id="IPR018649">
    <property type="entry name" value="SHOCT"/>
</dbReference>
<name>A0ABN6IWE1_9CLOT</name>
<reference evidence="4" key="1">
    <citation type="submission" date="2021-07" db="EMBL/GenBank/DDBJ databases">
        <title>Complete genome sequencing of a Clostridium isolate.</title>
        <authorList>
            <person name="Ueki A."/>
            <person name="Tonouchi A."/>
        </authorList>
    </citation>
    <scope>NUCLEOTIDE SEQUENCE [LARGE SCALE GENOMIC DNA]</scope>
    <source>
        <strain evidence="4">C5S11</strain>
    </source>
</reference>
<evidence type="ECO:0000259" key="2">
    <source>
        <dbReference type="Pfam" id="PF09851"/>
    </source>
</evidence>
<sequence length="81" mass="9187">MFCNNGFGGSFGGPNFFMMVPMILILLMIVYFIHKAANSKNINSAPYDTSVSKAMTILNERFAKGEINQEEYIEKKEQLQN</sequence>
<keyword evidence="4" id="KW-1185">Reference proteome</keyword>
<gene>
    <name evidence="3" type="ORF">psyc5s11_24510</name>
</gene>
<evidence type="ECO:0000313" key="4">
    <source>
        <dbReference type="Proteomes" id="UP000824633"/>
    </source>
</evidence>
<evidence type="ECO:0000256" key="1">
    <source>
        <dbReference type="SAM" id="Phobius"/>
    </source>
</evidence>
<keyword evidence="1" id="KW-0812">Transmembrane</keyword>
<feature type="transmembrane region" description="Helical" evidence="1">
    <location>
        <begin position="16"/>
        <end position="33"/>
    </location>
</feature>
<organism evidence="3 4">
    <name type="scientific">Clostridium gelidum</name>
    <dbReference type="NCBI Taxonomy" id="704125"/>
    <lineage>
        <taxon>Bacteria</taxon>
        <taxon>Bacillati</taxon>
        <taxon>Bacillota</taxon>
        <taxon>Clostridia</taxon>
        <taxon>Eubacteriales</taxon>
        <taxon>Clostridiaceae</taxon>
        <taxon>Clostridium</taxon>
    </lineage>
</organism>